<reference evidence="1" key="1">
    <citation type="submission" date="2021-06" db="EMBL/GenBank/DDBJ databases">
        <title>Parelaphostrongylus tenuis whole genome reference sequence.</title>
        <authorList>
            <person name="Garwood T.J."/>
            <person name="Larsen P.A."/>
            <person name="Fountain-Jones N.M."/>
            <person name="Garbe J.R."/>
            <person name="Macchietto M.G."/>
            <person name="Kania S.A."/>
            <person name="Gerhold R.W."/>
            <person name="Richards J.E."/>
            <person name="Wolf T.M."/>
        </authorList>
    </citation>
    <scope>NUCLEOTIDE SEQUENCE</scope>
    <source>
        <strain evidence="1">MNPRO001-30</strain>
        <tissue evidence="1">Meninges</tissue>
    </source>
</reference>
<gene>
    <name evidence="1" type="ORF">KIN20_017693</name>
</gene>
<sequence length="70" mass="7816">MAGKICRVSLEASHRKGTPRTACKIAQGASFALREPVVGSVVYFPIWVNETASPIDFPQRNQYQILIRIQ</sequence>
<protein>
    <submittedName>
        <fullName evidence="1">Uncharacterized protein</fullName>
    </submittedName>
</protein>
<dbReference type="EMBL" id="JAHQIW010003542">
    <property type="protein sequence ID" value="KAJ1359068.1"/>
    <property type="molecule type" value="Genomic_DNA"/>
</dbReference>
<keyword evidence="2" id="KW-1185">Reference proteome</keyword>
<name>A0AAD5QNT2_PARTN</name>
<evidence type="ECO:0000313" key="1">
    <source>
        <dbReference type="EMBL" id="KAJ1359068.1"/>
    </source>
</evidence>
<dbReference type="Proteomes" id="UP001196413">
    <property type="component" value="Unassembled WGS sequence"/>
</dbReference>
<dbReference type="AlphaFoldDB" id="A0AAD5QNT2"/>
<evidence type="ECO:0000313" key="2">
    <source>
        <dbReference type="Proteomes" id="UP001196413"/>
    </source>
</evidence>
<accession>A0AAD5QNT2</accession>
<proteinExistence type="predicted"/>
<comment type="caution">
    <text evidence="1">The sequence shown here is derived from an EMBL/GenBank/DDBJ whole genome shotgun (WGS) entry which is preliminary data.</text>
</comment>
<organism evidence="1 2">
    <name type="scientific">Parelaphostrongylus tenuis</name>
    <name type="common">Meningeal worm</name>
    <dbReference type="NCBI Taxonomy" id="148309"/>
    <lineage>
        <taxon>Eukaryota</taxon>
        <taxon>Metazoa</taxon>
        <taxon>Ecdysozoa</taxon>
        <taxon>Nematoda</taxon>
        <taxon>Chromadorea</taxon>
        <taxon>Rhabditida</taxon>
        <taxon>Rhabditina</taxon>
        <taxon>Rhabditomorpha</taxon>
        <taxon>Strongyloidea</taxon>
        <taxon>Metastrongylidae</taxon>
        <taxon>Parelaphostrongylus</taxon>
    </lineage>
</organism>